<dbReference type="GO" id="GO:0006633">
    <property type="term" value="P:fatty acid biosynthetic process"/>
    <property type="evidence" value="ECO:0007669"/>
    <property type="project" value="InterPro"/>
</dbReference>
<dbReference type="InterPro" id="IPR013751">
    <property type="entry name" value="ACP_syn_III_N"/>
</dbReference>
<dbReference type="Gene3D" id="1.10.260.40">
    <property type="entry name" value="lambda repressor-like DNA-binding domains"/>
    <property type="match status" value="1"/>
</dbReference>
<feature type="domain" description="HTH cro/C1-type" evidence="2">
    <location>
        <begin position="18"/>
        <end position="72"/>
    </location>
</feature>
<gene>
    <name evidence="3" type="ORF">GCM10010226_10580</name>
</gene>
<proteinExistence type="predicted"/>
<dbReference type="GO" id="GO:0003677">
    <property type="term" value="F:DNA binding"/>
    <property type="evidence" value="ECO:0007669"/>
    <property type="project" value="InterPro"/>
</dbReference>
<dbReference type="InterPro" id="IPR010982">
    <property type="entry name" value="Lambda_DNA-bd_dom_sf"/>
</dbReference>
<dbReference type="SUPFAM" id="SSF53901">
    <property type="entry name" value="Thiolase-like"/>
    <property type="match status" value="1"/>
</dbReference>
<protein>
    <recommendedName>
        <fullName evidence="2">HTH cro/C1-type domain-containing protein</fullName>
    </recommendedName>
</protein>
<dbReference type="SMART" id="SM00530">
    <property type="entry name" value="HTH_XRE"/>
    <property type="match status" value="1"/>
</dbReference>
<sequence length="355" mass="35729">MIATSERPTDTPDLGSVLRELRRRRGLSQLDLAAAADVSARHLSFVENGRSRPGRELLLRLADRLAADAAQRDTLLVAAGHAPLRPGATGAVVDGIGGVLDTGAAPRDTGDTGSPAASAVEAGRRALLSAGSPAVDTVVVATAAPGRPGRPAAPEVADRLGLGDAAAFDLATVCGGFLYGLANAVGLVASGASERVLLIASDAGAPEPCPPWTTAARQWLAGAGAVVLRAGSADEPGALGTVVLGTDARRAAPSAERLYAASLRAMEAVGWTAGDIDRLAADRGEPEAVVALAGRLNVSAERRLGPAGGSAGLASSLARAAQDGTLAAGHRVLLTAYEGDRTWAAAALRWPRLRG</sequence>
<dbReference type="GO" id="GO:0044550">
    <property type="term" value="P:secondary metabolite biosynthetic process"/>
    <property type="evidence" value="ECO:0007669"/>
    <property type="project" value="TreeGrafter"/>
</dbReference>
<organism evidence="3 4">
    <name type="scientific">Streptomyces phaeofaciens</name>
    <dbReference type="NCBI Taxonomy" id="68254"/>
    <lineage>
        <taxon>Bacteria</taxon>
        <taxon>Bacillati</taxon>
        <taxon>Actinomycetota</taxon>
        <taxon>Actinomycetes</taxon>
        <taxon>Kitasatosporales</taxon>
        <taxon>Streptomycetaceae</taxon>
        <taxon>Streptomyces</taxon>
    </lineage>
</organism>
<dbReference type="InterPro" id="IPR016039">
    <property type="entry name" value="Thiolase-like"/>
</dbReference>
<dbReference type="Gene3D" id="3.40.47.10">
    <property type="match status" value="2"/>
</dbReference>
<evidence type="ECO:0000313" key="4">
    <source>
        <dbReference type="Proteomes" id="UP000646776"/>
    </source>
</evidence>
<dbReference type="Pfam" id="PF13560">
    <property type="entry name" value="HTH_31"/>
    <property type="match status" value="1"/>
</dbReference>
<reference evidence="3" key="2">
    <citation type="submission" date="2020-09" db="EMBL/GenBank/DDBJ databases">
        <authorList>
            <person name="Sun Q."/>
            <person name="Ohkuma M."/>
        </authorList>
    </citation>
    <scope>NUCLEOTIDE SEQUENCE</scope>
    <source>
        <strain evidence="3">JCM 4125</strain>
    </source>
</reference>
<dbReference type="PANTHER" id="PTHR34069">
    <property type="entry name" value="3-OXOACYL-[ACYL-CARRIER-PROTEIN] SYNTHASE 3"/>
    <property type="match status" value="1"/>
</dbReference>
<dbReference type="Pfam" id="PF08545">
    <property type="entry name" value="ACP_syn_III"/>
    <property type="match status" value="1"/>
</dbReference>
<evidence type="ECO:0000259" key="2">
    <source>
        <dbReference type="PROSITE" id="PS50943"/>
    </source>
</evidence>
<dbReference type="PANTHER" id="PTHR34069:SF2">
    <property type="entry name" value="BETA-KETOACYL-[ACYL-CARRIER-PROTEIN] SYNTHASE III"/>
    <property type="match status" value="1"/>
</dbReference>
<evidence type="ECO:0000313" key="3">
    <source>
        <dbReference type="EMBL" id="GGT36275.1"/>
    </source>
</evidence>
<dbReference type="GO" id="GO:0004315">
    <property type="term" value="F:3-oxoacyl-[acyl-carrier-protein] synthase activity"/>
    <property type="evidence" value="ECO:0007669"/>
    <property type="project" value="InterPro"/>
</dbReference>
<accession>A0A918H4L3</accession>
<dbReference type="Proteomes" id="UP000646776">
    <property type="component" value="Unassembled WGS sequence"/>
</dbReference>
<comment type="caution">
    <text evidence="3">The sequence shown here is derived from an EMBL/GenBank/DDBJ whole genome shotgun (WGS) entry which is preliminary data.</text>
</comment>
<dbReference type="RefSeq" id="WP_189708022.1">
    <property type="nucleotide sequence ID" value="NZ_BMSA01000002.1"/>
</dbReference>
<dbReference type="InterPro" id="IPR001387">
    <property type="entry name" value="Cro/C1-type_HTH"/>
</dbReference>
<evidence type="ECO:0000256" key="1">
    <source>
        <dbReference type="ARBA" id="ARBA00022490"/>
    </source>
</evidence>
<keyword evidence="1" id="KW-0963">Cytoplasm</keyword>
<dbReference type="SUPFAM" id="SSF47413">
    <property type="entry name" value="lambda repressor-like DNA-binding domains"/>
    <property type="match status" value="1"/>
</dbReference>
<reference evidence="3" key="1">
    <citation type="journal article" date="2014" name="Int. J. Syst. Evol. Microbiol.">
        <title>Complete genome sequence of Corynebacterium casei LMG S-19264T (=DSM 44701T), isolated from a smear-ripened cheese.</title>
        <authorList>
            <consortium name="US DOE Joint Genome Institute (JGI-PGF)"/>
            <person name="Walter F."/>
            <person name="Albersmeier A."/>
            <person name="Kalinowski J."/>
            <person name="Ruckert C."/>
        </authorList>
    </citation>
    <scope>NUCLEOTIDE SEQUENCE</scope>
    <source>
        <strain evidence="3">JCM 4125</strain>
    </source>
</reference>
<name>A0A918H4L3_9ACTN</name>
<dbReference type="EMBL" id="BMSA01000002">
    <property type="protein sequence ID" value="GGT36275.1"/>
    <property type="molecule type" value="Genomic_DNA"/>
</dbReference>
<dbReference type="PROSITE" id="PS50943">
    <property type="entry name" value="HTH_CROC1"/>
    <property type="match status" value="1"/>
</dbReference>
<dbReference type="AlphaFoldDB" id="A0A918H4L3"/>
<keyword evidence="4" id="KW-1185">Reference proteome</keyword>